<gene>
    <name evidence="3" type="ORF">I5I61_06205</name>
</gene>
<dbReference type="SUPFAM" id="SSF56176">
    <property type="entry name" value="FAD-binding/transporter-associated domain-like"/>
    <property type="match status" value="1"/>
</dbReference>
<evidence type="ECO:0000256" key="1">
    <source>
        <dbReference type="ARBA" id="ARBA00022827"/>
    </source>
</evidence>
<reference evidence="3 4" key="1">
    <citation type="submission" date="2020-11" db="EMBL/GenBank/DDBJ databases">
        <title>Enhanced detection system for hospital associated transmission using whole genome sequencing surveillance.</title>
        <authorList>
            <person name="Harrison L.H."/>
            <person name="Van Tyne D."/>
            <person name="Marsh J.W."/>
            <person name="Griffith M.P."/>
            <person name="Snyder D.J."/>
            <person name="Cooper V.S."/>
            <person name="Mustapha M."/>
        </authorList>
    </citation>
    <scope>NUCLEOTIDE SEQUENCE [LARGE SCALE GENOMIC DNA]</scope>
    <source>
        <strain evidence="3 4">PSA00705</strain>
    </source>
</reference>
<dbReference type="InterPro" id="IPR006094">
    <property type="entry name" value="Oxid_FAD_bind_N"/>
</dbReference>
<comment type="caution">
    <text evidence="3">The sequence shown here is derived from an EMBL/GenBank/DDBJ whole genome shotgun (WGS) entry which is preliminary data.</text>
</comment>
<evidence type="ECO:0000313" key="4">
    <source>
        <dbReference type="Proteomes" id="UP000608450"/>
    </source>
</evidence>
<dbReference type="Pfam" id="PF01565">
    <property type="entry name" value="FAD_binding_4"/>
    <property type="match status" value="1"/>
</dbReference>
<evidence type="ECO:0000313" key="3">
    <source>
        <dbReference type="EMBL" id="MBG6287035.1"/>
    </source>
</evidence>
<dbReference type="PANTHER" id="PTHR11748">
    <property type="entry name" value="D-LACTATE DEHYDROGENASE"/>
    <property type="match status" value="1"/>
</dbReference>
<protein>
    <submittedName>
        <fullName evidence="3">FAD-binding protein</fullName>
    </submittedName>
</protein>
<feature type="domain" description="FAD-binding PCMH-type" evidence="2">
    <location>
        <begin position="1"/>
        <end position="167"/>
    </location>
</feature>
<accession>A0ABS0KG18</accession>
<dbReference type="Gene3D" id="3.30.465.10">
    <property type="match status" value="1"/>
</dbReference>
<dbReference type="InterPro" id="IPR016166">
    <property type="entry name" value="FAD-bd_PCMH"/>
</dbReference>
<keyword evidence="4" id="KW-1185">Reference proteome</keyword>
<organism evidence="3 4">
    <name type="scientific">Pseudomonas nitroreducens</name>
    <dbReference type="NCBI Taxonomy" id="46680"/>
    <lineage>
        <taxon>Bacteria</taxon>
        <taxon>Pseudomonadati</taxon>
        <taxon>Pseudomonadota</taxon>
        <taxon>Gammaproteobacteria</taxon>
        <taxon>Pseudomonadales</taxon>
        <taxon>Pseudomonadaceae</taxon>
        <taxon>Pseudomonas</taxon>
    </lineage>
</organism>
<proteinExistence type="predicted"/>
<dbReference type="Proteomes" id="UP000608450">
    <property type="component" value="Unassembled WGS sequence"/>
</dbReference>
<name>A0ABS0KG18_PSENT</name>
<dbReference type="InterPro" id="IPR036318">
    <property type="entry name" value="FAD-bd_PCMH-like_sf"/>
</dbReference>
<dbReference type="RefSeq" id="WP_196912365.1">
    <property type="nucleotide sequence ID" value="NZ_JADTFC010000009.1"/>
</dbReference>
<dbReference type="PANTHER" id="PTHR11748:SF103">
    <property type="entry name" value="GLYCOLATE OXIDASE SUBUNIT GLCE"/>
    <property type="match status" value="1"/>
</dbReference>
<sequence length="342" mass="37353">MTDSDISASLKEMVCQAAKQGRHLAIGRFSDQDPSDLDVDLRRHSGILDLDTDGRSVNVRTGTPLQQLNLALKKVGYTLPFEPPHFGAETMVGSMVARGMAGPRRPWAGDLADNLLGGELIDGLGQIREFGIGAKDEFAGPEMIRHIAGSAGKLALLTEVRLRIVPCPQYSRTIRLEIDPGVALQREGRWTDLRSPINAFCHTGEALYLRLEGNSEAVLGACDQLGGDSASATLWEDLRELRLAFFRDPRPLWELSAAEGAPLTRLPGQVLLEWNGRRRWLKSDAPAATIRRAAQALGGHARCFDARSAMWVEPTVDKAMKLRLDPQGVFGQALISERAAAM</sequence>
<dbReference type="EMBL" id="JADTFC010000009">
    <property type="protein sequence ID" value="MBG6287035.1"/>
    <property type="molecule type" value="Genomic_DNA"/>
</dbReference>
<keyword evidence="1" id="KW-0285">Flavoprotein</keyword>
<dbReference type="InterPro" id="IPR016169">
    <property type="entry name" value="FAD-bd_PCMH_sub2"/>
</dbReference>
<keyword evidence="1" id="KW-0274">FAD</keyword>
<evidence type="ECO:0000259" key="2">
    <source>
        <dbReference type="PROSITE" id="PS51387"/>
    </source>
</evidence>
<dbReference type="PROSITE" id="PS51387">
    <property type="entry name" value="FAD_PCMH"/>
    <property type="match status" value="1"/>
</dbReference>